<gene>
    <name evidence="2" type="ORF">D1868_08655</name>
</gene>
<dbReference type="AlphaFoldDB" id="A0A650CQD0"/>
<evidence type="ECO:0000313" key="2">
    <source>
        <dbReference type="EMBL" id="QGR20051.1"/>
    </source>
</evidence>
<feature type="transmembrane region" description="Helical" evidence="1">
    <location>
        <begin position="119"/>
        <end position="138"/>
    </location>
</feature>
<feature type="transmembrane region" description="Helical" evidence="1">
    <location>
        <begin position="320"/>
        <end position="343"/>
    </location>
</feature>
<evidence type="ECO:0008006" key="4">
    <source>
        <dbReference type="Google" id="ProtNLM"/>
    </source>
</evidence>
<keyword evidence="1" id="KW-0812">Transmembrane</keyword>
<keyword evidence="1" id="KW-0472">Membrane</keyword>
<feature type="transmembrane region" description="Helical" evidence="1">
    <location>
        <begin position="433"/>
        <end position="450"/>
    </location>
</feature>
<evidence type="ECO:0000256" key="1">
    <source>
        <dbReference type="SAM" id="Phobius"/>
    </source>
</evidence>
<feature type="transmembrane region" description="Helical" evidence="1">
    <location>
        <begin position="395"/>
        <end position="413"/>
    </location>
</feature>
<feature type="transmembrane region" description="Helical" evidence="1">
    <location>
        <begin position="371"/>
        <end position="389"/>
    </location>
</feature>
<keyword evidence="3" id="KW-1185">Reference proteome</keyword>
<feature type="transmembrane region" description="Helical" evidence="1">
    <location>
        <begin position="90"/>
        <end position="113"/>
    </location>
</feature>
<name>A0A650CQD0_9CREN</name>
<reference evidence="2 3" key="1">
    <citation type="submission" date="2019-10" db="EMBL/GenBank/DDBJ databases">
        <title>Genome Sequences from Six Type Strain Members of the Archaeal Family Sulfolobaceae: Acidianus ambivalens, Acidianus infernus, Metallosphaera prunae, Stygiolobus azoricus, Sulfolobus metallicus, and Sulfurisphaera ohwakuensis.</title>
        <authorList>
            <person name="Counts J.A."/>
            <person name="Kelly R.M."/>
        </authorList>
    </citation>
    <scope>NUCLEOTIDE SEQUENCE [LARGE SCALE GENOMIC DNA]</scope>
    <source>
        <strain evidence="2 3">FC6</strain>
    </source>
</reference>
<organism evidence="2 3">
    <name type="scientific">Stygiolobus azoricus</name>
    <dbReference type="NCBI Taxonomy" id="41675"/>
    <lineage>
        <taxon>Archaea</taxon>
        <taxon>Thermoproteota</taxon>
        <taxon>Thermoprotei</taxon>
        <taxon>Sulfolobales</taxon>
        <taxon>Sulfolobaceae</taxon>
        <taxon>Stygiolobus</taxon>
    </lineage>
</organism>
<dbReference type="OrthoDB" id="43802at2157"/>
<dbReference type="KEGG" id="sazo:D1868_08655"/>
<feature type="transmembrane region" description="Helical" evidence="1">
    <location>
        <begin position="50"/>
        <end position="69"/>
    </location>
</feature>
<accession>A0A650CQD0</accession>
<keyword evidence="1" id="KW-1133">Transmembrane helix</keyword>
<evidence type="ECO:0000313" key="3">
    <source>
        <dbReference type="Proteomes" id="UP000423396"/>
    </source>
</evidence>
<proteinExistence type="predicted"/>
<dbReference type="RefSeq" id="WP_156007461.1">
    <property type="nucleotide sequence ID" value="NZ_CP045483.1"/>
</dbReference>
<dbReference type="GeneID" id="42799135"/>
<feature type="transmembrane region" description="Helical" evidence="1">
    <location>
        <begin position="456"/>
        <end position="477"/>
    </location>
</feature>
<protein>
    <recommendedName>
        <fullName evidence="4">Teichoic acid transporter</fullName>
    </recommendedName>
</protein>
<feature type="transmembrane region" description="Helical" evidence="1">
    <location>
        <begin position="219"/>
        <end position="242"/>
    </location>
</feature>
<dbReference type="Proteomes" id="UP000423396">
    <property type="component" value="Chromosome"/>
</dbReference>
<sequence length="500" mass="56618">MEKQGNTEKSRVRLVYTGLVNLSLRLFTSPLSFVFMYLVAHYLSSLRNGVLLFATWQSIFVLVTGYFTIPSDIFSLLTSRYAAENRPVGGAIIVNLVSGIIATMVYILLIPYFMSTLGYYDPFAFLVSSLVIITFYINKVVMAIARGRKPITIGIGYSLFQISRLGFVILAFYFLHLTIIGVALAYVIGYVAQTLYNISYVDANLKIDLKTTLVIIKKSLITIIYYIQLIVEASLVWLTLIITRDAEIVSYFESALIIANIVGWSQSVYDGLIAKLGETKSKDVVETSIKLYFVTSALFMVFTIVEAHAFLYHIRPEYVMSIYTIVLLSISNFARNLYTIFYYSVFMIDKSMGVDDDLSFKGYTASLNKSNLTFSIIGIAVSMVLVYLFKGAKPYEISAIMTIGLLINSLWMLFSSYKLSKRLYNFSVPYKEITSSVSAMLIVVLAMLELSKNVSYEWMLLNAVISTFMFIGLLYLFNPYARYLVKASLREIRKILMSRI</sequence>
<feature type="transmembrane region" description="Helical" evidence="1">
    <location>
        <begin position="12"/>
        <end position="38"/>
    </location>
</feature>
<feature type="transmembrane region" description="Helical" evidence="1">
    <location>
        <begin position="289"/>
        <end position="314"/>
    </location>
</feature>
<dbReference type="EMBL" id="CP045483">
    <property type="protein sequence ID" value="QGR20051.1"/>
    <property type="molecule type" value="Genomic_DNA"/>
</dbReference>